<dbReference type="Gene3D" id="3.30.390.30">
    <property type="match status" value="1"/>
</dbReference>
<dbReference type="InterPro" id="IPR023753">
    <property type="entry name" value="FAD/NAD-binding_dom"/>
</dbReference>
<dbReference type="EMBL" id="VFOZ01000001">
    <property type="protein sequence ID" value="TQL94894.1"/>
    <property type="molecule type" value="Genomic_DNA"/>
</dbReference>
<dbReference type="RefSeq" id="WP_141952591.1">
    <property type="nucleotide sequence ID" value="NZ_VFOZ01000001.1"/>
</dbReference>
<dbReference type="OrthoDB" id="1145at2"/>
<protein>
    <submittedName>
        <fullName evidence="7">3-phenylpropionate/trans-cinnamate dioxygenase ferredoxin reductase subunit</fullName>
    </submittedName>
</protein>
<name>A0A543CCU1_9ACTN</name>
<evidence type="ECO:0000313" key="7">
    <source>
        <dbReference type="EMBL" id="TQL94894.1"/>
    </source>
</evidence>
<keyword evidence="7" id="KW-0223">Dioxygenase</keyword>
<dbReference type="Pfam" id="PF07992">
    <property type="entry name" value="Pyr_redox_2"/>
    <property type="match status" value="1"/>
</dbReference>
<dbReference type="PANTHER" id="PTHR43557">
    <property type="entry name" value="APOPTOSIS-INDUCING FACTOR 1"/>
    <property type="match status" value="1"/>
</dbReference>
<evidence type="ECO:0000256" key="2">
    <source>
        <dbReference type="ARBA" id="ARBA00022630"/>
    </source>
</evidence>
<evidence type="ECO:0000256" key="3">
    <source>
        <dbReference type="ARBA" id="ARBA00022827"/>
    </source>
</evidence>
<dbReference type="PRINTS" id="PR00411">
    <property type="entry name" value="PNDRDTASEI"/>
</dbReference>
<dbReference type="AlphaFoldDB" id="A0A543CCU1"/>
<dbReference type="PANTHER" id="PTHR43557:SF2">
    <property type="entry name" value="RIESKE DOMAIN-CONTAINING PROTEIN-RELATED"/>
    <property type="match status" value="1"/>
</dbReference>
<evidence type="ECO:0000259" key="5">
    <source>
        <dbReference type="Pfam" id="PF07992"/>
    </source>
</evidence>
<evidence type="ECO:0000256" key="4">
    <source>
        <dbReference type="ARBA" id="ARBA00023002"/>
    </source>
</evidence>
<dbReference type="InterPro" id="IPR016156">
    <property type="entry name" value="FAD/NAD-linked_Rdtase_dimer_sf"/>
</dbReference>
<dbReference type="GO" id="GO:0005737">
    <property type="term" value="C:cytoplasm"/>
    <property type="evidence" value="ECO:0007669"/>
    <property type="project" value="TreeGrafter"/>
</dbReference>
<keyword evidence="8" id="KW-1185">Reference proteome</keyword>
<gene>
    <name evidence="7" type="ORF">FB559_0380</name>
</gene>
<dbReference type="PRINTS" id="PR00368">
    <property type="entry name" value="FADPNR"/>
</dbReference>
<feature type="domain" description="FAD/NAD(P)-binding" evidence="5">
    <location>
        <begin position="10"/>
        <end position="302"/>
    </location>
</feature>
<evidence type="ECO:0000256" key="1">
    <source>
        <dbReference type="ARBA" id="ARBA00001974"/>
    </source>
</evidence>
<feature type="domain" description="Reductase C-terminal" evidence="6">
    <location>
        <begin position="322"/>
        <end position="415"/>
    </location>
</feature>
<dbReference type="SUPFAM" id="SSF51905">
    <property type="entry name" value="FAD/NAD(P)-binding domain"/>
    <property type="match status" value="2"/>
</dbReference>
<dbReference type="InterPro" id="IPR036188">
    <property type="entry name" value="FAD/NAD-bd_sf"/>
</dbReference>
<dbReference type="Gene3D" id="3.50.50.60">
    <property type="entry name" value="FAD/NAD(P)-binding domain"/>
    <property type="match status" value="2"/>
</dbReference>
<reference evidence="7 8" key="1">
    <citation type="submission" date="2019-06" db="EMBL/GenBank/DDBJ databases">
        <title>Sequencing the genomes of 1000 actinobacteria strains.</title>
        <authorList>
            <person name="Klenk H.-P."/>
        </authorList>
    </citation>
    <scope>NUCLEOTIDE SEQUENCE [LARGE SCALE GENOMIC DNA]</scope>
    <source>
        <strain evidence="7 8">DSM 102200</strain>
    </source>
</reference>
<dbReference type="GO" id="GO:0051213">
    <property type="term" value="F:dioxygenase activity"/>
    <property type="evidence" value="ECO:0007669"/>
    <property type="project" value="UniProtKB-KW"/>
</dbReference>
<keyword evidence="4" id="KW-0560">Oxidoreductase</keyword>
<dbReference type="Proteomes" id="UP000316096">
    <property type="component" value="Unassembled WGS sequence"/>
</dbReference>
<dbReference type="GO" id="GO:0016651">
    <property type="term" value="F:oxidoreductase activity, acting on NAD(P)H"/>
    <property type="evidence" value="ECO:0007669"/>
    <property type="project" value="TreeGrafter"/>
</dbReference>
<comment type="caution">
    <text evidence="7">The sequence shown here is derived from an EMBL/GenBank/DDBJ whole genome shotgun (WGS) entry which is preliminary data.</text>
</comment>
<keyword evidence="2" id="KW-0285">Flavoprotein</keyword>
<proteinExistence type="predicted"/>
<dbReference type="InterPro" id="IPR050446">
    <property type="entry name" value="FAD-oxidoreductase/Apoptosis"/>
</dbReference>
<dbReference type="InterPro" id="IPR028202">
    <property type="entry name" value="Reductase_C"/>
</dbReference>
<sequence>MPEEIPEETFVIVGASLAGAKAAQKLREEGFAGRVVLIGDEARRPYERPPLTKEFLTGKDPLDKAYVHEESWYADNDVELRLGTAVTRIDRARREVHLADGERVGYARLLLTTGASARRLDVPGAEQDHVHHIRTADDSERLRSALVAGDRRVVVVGAGWIGLETAAAARGYGNDVHVVEPEPTPLHRVLGPELGEVFASVHRRQGVDFTLGDGVAEISATAVVTSSGASLPADLVIVGIGAVPNTRLAEEAGLGVDNGVLVDQALCTSDPEIFAAGDVANIQNPLLGRRIRVEHWANALNGGPDAARSMLGRDVVYDRVPYFYTDQFELGMEASGDWAGDYDDVVYRGKDPSAYVSGESDDLEFIAFWLSGGRVVGGMNVNVWDVTDDIQALIRSGKPVDRDRLADPGVPLSSLI</sequence>
<dbReference type="SUPFAM" id="SSF55424">
    <property type="entry name" value="FAD/NAD-linked reductases, dimerisation (C-terminal) domain"/>
    <property type="match status" value="1"/>
</dbReference>
<dbReference type="Pfam" id="PF14759">
    <property type="entry name" value="Reductase_C"/>
    <property type="match status" value="1"/>
</dbReference>
<evidence type="ECO:0000313" key="8">
    <source>
        <dbReference type="Proteomes" id="UP000316096"/>
    </source>
</evidence>
<keyword evidence="3" id="KW-0274">FAD</keyword>
<comment type="cofactor">
    <cofactor evidence="1">
        <name>FAD</name>
        <dbReference type="ChEBI" id="CHEBI:57692"/>
    </cofactor>
</comment>
<accession>A0A543CCU1</accession>
<organism evidence="7 8">
    <name type="scientific">Actinoallomurus bryophytorum</name>
    <dbReference type="NCBI Taxonomy" id="1490222"/>
    <lineage>
        <taxon>Bacteria</taxon>
        <taxon>Bacillati</taxon>
        <taxon>Actinomycetota</taxon>
        <taxon>Actinomycetes</taxon>
        <taxon>Streptosporangiales</taxon>
        <taxon>Thermomonosporaceae</taxon>
        <taxon>Actinoallomurus</taxon>
    </lineage>
</organism>
<evidence type="ECO:0000259" key="6">
    <source>
        <dbReference type="Pfam" id="PF14759"/>
    </source>
</evidence>